<protein>
    <submittedName>
        <fullName evidence="2">Uncharacterized protein</fullName>
    </submittedName>
</protein>
<gene>
    <name evidence="2" type="ORF">Tci_697588</name>
</gene>
<organism evidence="2">
    <name type="scientific">Tanacetum cinerariifolium</name>
    <name type="common">Dalmatian daisy</name>
    <name type="synonym">Chrysanthemum cinerariifolium</name>
    <dbReference type="NCBI Taxonomy" id="118510"/>
    <lineage>
        <taxon>Eukaryota</taxon>
        <taxon>Viridiplantae</taxon>
        <taxon>Streptophyta</taxon>
        <taxon>Embryophyta</taxon>
        <taxon>Tracheophyta</taxon>
        <taxon>Spermatophyta</taxon>
        <taxon>Magnoliopsida</taxon>
        <taxon>eudicotyledons</taxon>
        <taxon>Gunneridae</taxon>
        <taxon>Pentapetalae</taxon>
        <taxon>asterids</taxon>
        <taxon>campanulids</taxon>
        <taxon>Asterales</taxon>
        <taxon>Asteraceae</taxon>
        <taxon>Asteroideae</taxon>
        <taxon>Anthemideae</taxon>
        <taxon>Anthemidinae</taxon>
        <taxon>Tanacetum</taxon>
    </lineage>
</organism>
<sequence>MERYNLQDQANDPKLWDVLKRKFKKSSTSNTSCMDDAFRIQHHDDHQEDDATLEGKKRAKRQKTSKSSKSARGSSSKQLASSYVSKCKQQQQDWDAWVDQKVFGEDEYGNTKEKSYILSLYKIHVVLFPEKDLEEKMNHWVQKEFKTFNEEARLLIQHWKDSCHKIMYKLNQRKVRDNPEEYFSNHRIVTAKVCLGVLLHNTTAQDTRERPLNVSFKK</sequence>
<reference evidence="2" key="1">
    <citation type="journal article" date="2019" name="Sci. Rep.">
        <title>Draft genome of Tanacetum cinerariifolium, the natural source of mosquito coil.</title>
        <authorList>
            <person name="Yamashiro T."/>
            <person name="Shiraishi A."/>
            <person name="Satake H."/>
            <person name="Nakayama K."/>
        </authorList>
    </citation>
    <scope>NUCLEOTIDE SEQUENCE</scope>
</reference>
<feature type="compositionally biased region" description="Basic residues" evidence="1">
    <location>
        <begin position="57"/>
        <end position="66"/>
    </location>
</feature>
<proteinExistence type="predicted"/>
<feature type="region of interest" description="Disordered" evidence="1">
    <location>
        <begin position="26"/>
        <end position="77"/>
    </location>
</feature>
<accession>A0A699LB51</accession>
<evidence type="ECO:0000256" key="1">
    <source>
        <dbReference type="SAM" id="MobiDB-lite"/>
    </source>
</evidence>
<comment type="caution">
    <text evidence="2">The sequence shown here is derived from an EMBL/GenBank/DDBJ whole genome shotgun (WGS) entry which is preliminary data.</text>
</comment>
<name>A0A699LB51_TANCI</name>
<dbReference type="EMBL" id="BKCJ010586524">
    <property type="protein sequence ID" value="GFB25617.1"/>
    <property type="molecule type" value="Genomic_DNA"/>
</dbReference>
<dbReference type="AlphaFoldDB" id="A0A699LB51"/>
<feature type="compositionally biased region" description="Basic and acidic residues" evidence="1">
    <location>
        <begin position="36"/>
        <end position="46"/>
    </location>
</feature>
<feature type="compositionally biased region" description="Low complexity" evidence="1">
    <location>
        <begin position="67"/>
        <end position="77"/>
    </location>
</feature>
<evidence type="ECO:0000313" key="2">
    <source>
        <dbReference type="EMBL" id="GFB25617.1"/>
    </source>
</evidence>